<feature type="signal peptide" evidence="1">
    <location>
        <begin position="1"/>
        <end position="27"/>
    </location>
</feature>
<feature type="chain" id="PRO_5036972994" description="Secreted protein" evidence="1">
    <location>
        <begin position="28"/>
        <end position="157"/>
    </location>
</feature>
<reference evidence="2" key="1">
    <citation type="journal article" date="2014" name="Int. J. Syst. Evol. Microbiol.">
        <title>Complete genome sequence of Corynebacterium casei LMG S-19264T (=DSM 44701T), isolated from a smear-ripened cheese.</title>
        <authorList>
            <consortium name="US DOE Joint Genome Institute (JGI-PGF)"/>
            <person name="Walter F."/>
            <person name="Albersmeier A."/>
            <person name="Kalinowski J."/>
            <person name="Ruckert C."/>
        </authorList>
    </citation>
    <scope>NUCLEOTIDE SEQUENCE</scope>
    <source>
        <strain evidence="2">JCM 4654</strain>
    </source>
</reference>
<name>A0A918Y285_9ACTN</name>
<gene>
    <name evidence="2" type="ORF">GCM10010508_19530</name>
</gene>
<evidence type="ECO:0000313" key="3">
    <source>
        <dbReference type="Proteomes" id="UP000608955"/>
    </source>
</evidence>
<evidence type="ECO:0000313" key="2">
    <source>
        <dbReference type="EMBL" id="GHD87430.1"/>
    </source>
</evidence>
<organism evidence="2 3">
    <name type="scientific">Streptomyces naganishii JCM 4654</name>
    <dbReference type="NCBI Taxonomy" id="1306179"/>
    <lineage>
        <taxon>Bacteria</taxon>
        <taxon>Bacillati</taxon>
        <taxon>Actinomycetota</taxon>
        <taxon>Actinomycetes</taxon>
        <taxon>Kitasatosporales</taxon>
        <taxon>Streptomycetaceae</taxon>
        <taxon>Streptomyces</taxon>
    </lineage>
</organism>
<keyword evidence="3" id="KW-1185">Reference proteome</keyword>
<sequence>MRKNTVGTAVTLCAAALLTAGLGTASAAPATSPAAAHGAQAQRQPRQPVLVDCAFQPQARPDAFILACGDGNSRLASLHWQHWDGRTAVARGVNLVNDCKPYCAAGKFHSYPVVVRLAHPEPWKKRPQVRQFTQLSLTFTGARPAGYDRVVTLPLWS</sequence>
<comment type="caution">
    <text evidence="2">The sequence shown here is derived from an EMBL/GenBank/DDBJ whole genome shotgun (WGS) entry which is preliminary data.</text>
</comment>
<keyword evidence="1" id="KW-0732">Signal</keyword>
<dbReference type="Proteomes" id="UP000608955">
    <property type="component" value="Unassembled WGS sequence"/>
</dbReference>
<dbReference type="RefSeq" id="WP_190177305.1">
    <property type="nucleotide sequence ID" value="NZ_BMVF01000004.1"/>
</dbReference>
<reference evidence="2" key="2">
    <citation type="submission" date="2020-09" db="EMBL/GenBank/DDBJ databases">
        <authorList>
            <person name="Sun Q."/>
            <person name="Ohkuma M."/>
        </authorList>
    </citation>
    <scope>NUCLEOTIDE SEQUENCE</scope>
    <source>
        <strain evidence="2">JCM 4654</strain>
    </source>
</reference>
<evidence type="ECO:0000256" key="1">
    <source>
        <dbReference type="SAM" id="SignalP"/>
    </source>
</evidence>
<protein>
    <recommendedName>
        <fullName evidence="4">Secreted protein</fullName>
    </recommendedName>
</protein>
<proteinExistence type="predicted"/>
<evidence type="ECO:0008006" key="4">
    <source>
        <dbReference type="Google" id="ProtNLM"/>
    </source>
</evidence>
<accession>A0A918Y285</accession>
<dbReference type="AlphaFoldDB" id="A0A918Y285"/>
<dbReference type="EMBL" id="BMVF01000004">
    <property type="protein sequence ID" value="GHD87430.1"/>
    <property type="molecule type" value="Genomic_DNA"/>
</dbReference>